<evidence type="ECO:0000313" key="1">
    <source>
        <dbReference type="EMBL" id="MEO3712373.1"/>
    </source>
</evidence>
<evidence type="ECO:0000313" key="2">
    <source>
        <dbReference type="Proteomes" id="UP001462640"/>
    </source>
</evidence>
<name>A0ABV0GBF4_9BURK</name>
<proteinExistence type="predicted"/>
<reference evidence="1 2" key="1">
    <citation type="submission" date="2024-05" db="EMBL/GenBank/DDBJ databases">
        <title>Roseateles sp. 2.12 16S ribosomal RNA gene Genome sequencing and assembly.</title>
        <authorList>
            <person name="Woo H."/>
        </authorList>
    </citation>
    <scope>NUCLEOTIDE SEQUENCE [LARGE SCALE GENOMIC DNA]</scope>
    <source>
        <strain evidence="1 2">2.12</strain>
    </source>
</reference>
<evidence type="ECO:0008006" key="3">
    <source>
        <dbReference type="Google" id="ProtNLM"/>
    </source>
</evidence>
<organism evidence="1 2">
    <name type="scientific">Roseateles flavus</name>
    <dbReference type="NCBI Taxonomy" id="3149041"/>
    <lineage>
        <taxon>Bacteria</taxon>
        <taxon>Pseudomonadati</taxon>
        <taxon>Pseudomonadota</taxon>
        <taxon>Betaproteobacteria</taxon>
        <taxon>Burkholderiales</taxon>
        <taxon>Sphaerotilaceae</taxon>
        <taxon>Roseateles</taxon>
    </lineage>
</organism>
<protein>
    <recommendedName>
        <fullName evidence="3">Solute-binding protein family 3/N-terminal domain-containing protein</fullName>
    </recommendedName>
</protein>
<keyword evidence="2" id="KW-1185">Reference proteome</keyword>
<dbReference type="RefSeq" id="WP_347607635.1">
    <property type="nucleotide sequence ID" value="NZ_JBDPZC010000002.1"/>
</dbReference>
<comment type="caution">
    <text evidence="1">The sequence shown here is derived from an EMBL/GenBank/DDBJ whole genome shotgun (WGS) entry which is preliminary data.</text>
</comment>
<sequence length="260" mass="28692">MAASPGSRTRPGWHWLALAGLVCAQSAAALQVCVGDVAVPPFLSGDARNPGITERLMMDAGRHLGMQVELLRWPARRCFEQMRLGTVEAGVGAAIPANQQEFDFPGGASVDPQLRIARAAIVLVRRQDQAIGWDGRHLERPASGPLRVGARAGFRAAVEAIRRLGLELSPGPNQSLQVLRMLQLGRLDLAVLVQDEADTLLARPEFRTLVQMDPPLLVSDFYVMTIRQLPESQRQQVQRWWELMAQWRELPAYRAPTASP</sequence>
<gene>
    <name evidence="1" type="ORF">ABDJ40_06270</name>
</gene>
<dbReference type="SUPFAM" id="SSF53850">
    <property type="entry name" value="Periplasmic binding protein-like II"/>
    <property type="match status" value="1"/>
</dbReference>
<dbReference type="EMBL" id="JBDPZC010000002">
    <property type="protein sequence ID" value="MEO3712373.1"/>
    <property type="molecule type" value="Genomic_DNA"/>
</dbReference>
<accession>A0ABV0GBF4</accession>
<dbReference type="Proteomes" id="UP001462640">
    <property type="component" value="Unassembled WGS sequence"/>
</dbReference>